<evidence type="ECO:0000256" key="3">
    <source>
        <dbReference type="SAM" id="Phobius"/>
    </source>
</evidence>
<dbReference type="SUPFAM" id="SSF52518">
    <property type="entry name" value="Thiamin diphosphate-binding fold (THDP-binding)"/>
    <property type="match status" value="1"/>
</dbReference>
<evidence type="ECO:0000256" key="1">
    <source>
        <dbReference type="ARBA" id="ARBA00022793"/>
    </source>
</evidence>
<feature type="domain" description="Thiamine pyrophosphate enzyme TPP-binding" evidence="4">
    <location>
        <begin position="52"/>
        <end position="162"/>
    </location>
</feature>
<gene>
    <name evidence="5" type="ORF">EAH89_05295</name>
</gene>
<dbReference type="GO" id="GO:0016831">
    <property type="term" value="F:carboxy-lyase activity"/>
    <property type="evidence" value="ECO:0007669"/>
    <property type="project" value="UniProtKB-KW"/>
</dbReference>
<evidence type="ECO:0000313" key="5">
    <source>
        <dbReference type="EMBL" id="TPG59654.1"/>
    </source>
</evidence>
<keyword evidence="2" id="KW-0456">Lyase</keyword>
<dbReference type="OrthoDB" id="6843902at2"/>
<protein>
    <submittedName>
        <fullName evidence="5">Aldehyde dehydrogenase</fullName>
    </submittedName>
</protein>
<dbReference type="Gene3D" id="3.40.50.970">
    <property type="match status" value="1"/>
</dbReference>
<keyword evidence="1" id="KW-0210">Decarboxylase</keyword>
<dbReference type="Proteomes" id="UP000317078">
    <property type="component" value="Unassembled WGS sequence"/>
</dbReference>
<comment type="caution">
    <text evidence="5">The sequence shown here is derived from an EMBL/GenBank/DDBJ whole genome shotgun (WGS) entry which is preliminary data.</text>
</comment>
<dbReference type="InterPro" id="IPR029061">
    <property type="entry name" value="THDP-binding"/>
</dbReference>
<evidence type="ECO:0000259" key="4">
    <source>
        <dbReference type="Pfam" id="PF02775"/>
    </source>
</evidence>
<dbReference type="PANTHER" id="PTHR42818">
    <property type="entry name" value="SULFOPYRUVATE DECARBOXYLASE SUBUNIT ALPHA"/>
    <property type="match status" value="1"/>
</dbReference>
<sequence>MTYSNTARTAPLDRRAAVLGIVEGRRDLLAVASLGSPTYDLAAAGDHERNFYLWGAMGGAATFGLGLALAQPEVPVLVLLGDGECLMGLGALATIAVQRPSNLSIVVLDNGLYGETGAQRSHTSGGLTKLDQVARACGISETMCVETEAQVRELAERVNHRGAGPLVAVVRINGEEQPRCLPSRDGVALKTRMRHALGLESM</sequence>
<dbReference type="PANTHER" id="PTHR42818:SF1">
    <property type="entry name" value="SULFOPYRUVATE DECARBOXYLASE"/>
    <property type="match status" value="1"/>
</dbReference>
<dbReference type="EMBL" id="RCZP01000003">
    <property type="protein sequence ID" value="TPG59654.1"/>
    <property type="molecule type" value="Genomic_DNA"/>
</dbReference>
<dbReference type="InterPro" id="IPR011766">
    <property type="entry name" value="TPP_enzyme_TPP-bd"/>
</dbReference>
<dbReference type="GO" id="GO:0044281">
    <property type="term" value="P:small molecule metabolic process"/>
    <property type="evidence" value="ECO:0007669"/>
    <property type="project" value="UniProtKB-ARBA"/>
</dbReference>
<dbReference type="GO" id="GO:0030976">
    <property type="term" value="F:thiamine pyrophosphate binding"/>
    <property type="evidence" value="ECO:0007669"/>
    <property type="project" value="InterPro"/>
</dbReference>
<dbReference type="AlphaFoldDB" id="A0A502GCS2"/>
<keyword evidence="3" id="KW-1133">Transmembrane helix</keyword>
<evidence type="ECO:0000313" key="6">
    <source>
        <dbReference type="Proteomes" id="UP000317078"/>
    </source>
</evidence>
<feature type="transmembrane region" description="Helical" evidence="3">
    <location>
        <begin position="51"/>
        <end position="70"/>
    </location>
</feature>
<keyword evidence="6" id="KW-1185">Reference proteome</keyword>
<dbReference type="RefSeq" id="WP_140881750.1">
    <property type="nucleotide sequence ID" value="NZ_RCZP01000003.1"/>
</dbReference>
<name>A0A502GCS2_9PROT</name>
<accession>A0A502GCS2</accession>
<evidence type="ECO:0000256" key="2">
    <source>
        <dbReference type="ARBA" id="ARBA00023239"/>
    </source>
</evidence>
<dbReference type="Pfam" id="PF02775">
    <property type="entry name" value="TPP_enzyme_C"/>
    <property type="match status" value="1"/>
</dbReference>
<dbReference type="InterPro" id="IPR051818">
    <property type="entry name" value="TPP_dependent_decarboxylase"/>
</dbReference>
<proteinExistence type="predicted"/>
<reference evidence="5 6" key="1">
    <citation type="journal article" date="2019" name="Environ. Microbiol.">
        <title>Species interactions and distinct microbial communities in high Arctic permafrost affected cryosols are associated with the CH4 and CO2 gas fluxes.</title>
        <authorList>
            <person name="Altshuler I."/>
            <person name="Hamel J."/>
            <person name="Turney S."/>
            <person name="Magnuson E."/>
            <person name="Levesque R."/>
            <person name="Greer C."/>
            <person name="Whyte L.G."/>
        </authorList>
    </citation>
    <scope>NUCLEOTIDE SEQUENCE [LARGE SCALE GENOMIC DNA]</scope>
    <source>
        <strain evidence="5 6">S9.3B</strain>
    </source>
</reference>
<keyword evidence="3" id="KW-0812">Transmembrane</keyword>
<organism evidence="5 6">
    <name type="scientific">Muricoccus nepalensis</name>
    <dbReference type="NCBI Taxonomy" id="1854500"/>
    <lineage>
        <taxon>Bacteria</taxon>
        <taxon>Pseudomonadati</taxon>
        <taxon>Pseudomonadota</taxon>
        <taxon>Alphaproteobacteria</taxon>
        <taxon>Acetobacterales</taxon>
        <taxon>Roseomonadaceae</taxon>
        <taxon>Muricoccus</taxon>
    </lineage>
</organism>
<keyword evidence="3" id="KW-0472">Membrane</keyword>